<dbReference type="PaxDb" id="55529-EKX32172"/>
<gene>
    <name evidence="2" type="ORF">GUITHDRAFT_121666</name>
</gene>
<accession>L1I7V1</accession>
<reference evidence="3" key="3">
    <citation type="submission" date="2015-06" db="UniProtKB">
        <authorList>
            <consortium name="EnsemblProtists"/>
        </authorList>
    </citation>
    <scope>IDENTIFICATION</scope>
</reference>
<reference evidence="4" key="2">
    <citation type="submission" date="2012-11" db="EMBL/GenBank/DDBJ databases">
        <authorList>
            <person name="Kuo A."/>
            <person name="Curtis B.A."/>
            <person name="Tanifuji G."/>
            <person name="Burki F."/>
            <person name="Gruber A."/>
            <person name="Irimia M."/>
            <person name="Maruyama S."/>
            <person name="Arias M.C."/>
            <person name="Ball S.G."/>
            <person name="Gile G.H."/>
            <person name="Hirakawa Y."/>
            <person name="Hopkins J.F."/>
            <person name="Rensing S.A."/>
            <person name="Schmutz J."/>
            <person name="Symeonidi A."/>
            <person name="Elias M."/>
            <person name="Eveleigh R.J."/>
            <person name="Herman E.K."/>
            <person name="Klute M.J."/>
            <person name="Nakayama T."/>
            <person name="Obornik M."/>
            <person name="Reyes-Prieto A."/>
            <person name="Armbrust E.V."/>
            <person name="Aves S.J."/>
            <person name="Beiko R.G."/>
            <person name="Coutinho P."/>
            <person name="Dacks J.B."/>
            <person name="Durnford D.G."/>
            <person name="Fast N.M."/>
            <person name="Green B.R."/>
            <person name="Grisdale C."/>
            <person name="Hempe F."/>
            <person name="Henrissat B."/>
            <person name="Hoppner M.P."/>
            <person name="Ishida K.-I."/>
            <person name="Kim E."/>
            <person name="Koreny L."/>
            <person name="Kroth P.G."/>
            <person name="Liu Y."/>
            <person name="Malik S.-B."/>
            <person name="Maier U.G."/>
            <person name="McRose D."/>
            <person name="Mock T."/>
            <person name="Neilson J.A."/>
            <person name="Onodera N.T."/>
            <person name="Poole A.M."/>
            <person name="Pritham E.J."/>
            <person name="Richards T.A."/>
            <person name="Rocap G."/>
            <person name="Roy S.W."/>
            <person name="Sarai C."/>
            <person name="Schaack S."/>
            <person name="Shirato S."/>
            <person name="Slamovits C.H."/>
            <person name="Spencer D.F."/>
            <person name="Suzuki S."/>
            <person name="Worden A.Z."/>
            <person name="Zauner S."/>
            <person name="Barry K."/>
            <person name="Bell C."/>
            <person name="Bharti A.K."/>
            <person name="Crow J.A."/>
            <person name="Grimwood J."/>
            <person name="Kramer R."/>
            <person name="Lindquist E."/>
            <person name="Lucas S."/>
            <person name="Salamov A."/>
            <person name="McFadden G.I."/>
            <person name="Lane C.E."/>
            <person name="Keeling P.J."/>
            <person name="Gray M.W."/>
            <person name="Grigoriev I.V."/>
            <person name="Archibald J.M."/>
        </authorList>
    </citation>
    <scope>NUCLEOTIDE SEQUENCE</scope>
    <source>
        <strain evidence="4">CCMP2712</strain>
    </source>
</reference>
<reference evidence="2 4" key="1">
    <citation type="journal article" date="2012" name="Nature">
        <title>Algal genomes reveal evolutionary mosaicism and the fate of nucleomorphs.</title>
        <authorList>
            <consortium name="DOE Joint Genome Institute"/>
            <person name="Curtis B.A."/>
            <person name="Tanifuji G."/>
            <person name="Burki F."/>
            <person name="Gruber A."/>
            <person name="Irimia M."/>
            <person name="Maruyama S."/>
            <person name="Arias M.C."/>
            <person name="Ball S.G."/>
            <person name="Gile G.H."/>
            <person name="Hirakawa Y."/>
            <person name="Hopkins J.F."/>
            <person name="Kuo A."/>
            <person name="Rensing S.A."/>
            <person name="Schmutz J."/>
            <person name="Symeonidi A."/>
            <person name="Elias M."/>
            <person name="Eveleigh R.J."/>
            <person name="Herman E.K."/>
            <person name="Klute M.J."/>
            <person name="Nakayama T."/>
            <person name="Obornik M."/>
            <person name="Reyes-Prieto A."/>
            <person name="Armbrust E.V."/>
            <person name="Aves S.J."/>
            <person name="Beiko R.G."/>
            <person name="Coutinho P."/>
            <person name="Dacks J.B."/>
            <person name="Durnford D.G."/>
            <person name="Fast N.M."/>
            <person name="Green B.R."/>
            <person name="Grisdale C.J."/>
            <person name="Hempel F."/>
            <person name="Henrissat B."/>
            <person name="Hoppner M.P."/>
            <person name="Ishida K."/>
            <person name="Kim E."/>
            <person name="Koreny L."/>
            <person name="Kroth P.G."/>
            <person name="Liu Y."/>
            <person name="Malik S.B."/>
            <person name="Maier U.G."/>
            <person name="McRose D."/>
            <person name="Mock T."/>
            <person name="Neilson J.A."/>
            <person name="Onodera N.T."/>
            <person name="Poole A.M."/>
            <person name="Pritham E.J."/>
            <person name="Richards T.A."/>
            <person name="Rocap G."/>
            <person name="Roy S.W."/>
            <person name="Sarai C."/>
            <person name="Schaack S."/>
            <person name="Shirato S."/>
            <person name="Slamovits C.H."/>
            <person name="Spencer D.F."/>
            <person name="Suzuki S."/>
            <person name="Worden A.Z."/>
            <person name="Zauner S."/>
            <person name="Barry K."/>
            <person name="Bell C."/>
            <person name="Bharti A.K."/>
            <person name="Crow J.A."/>
            <person name="Grimwood J."/>
            <person name="Kramer R."/>
            <person name="Lindquist E."/>
            <person name="Lucas S."/>
            <person name="Salamov A."/>
            <person name="McFadden G.I."/>
            <person name="Lane C.E."/>
            <person name="Keeling P.J."/>
            <person name="Gray M.W."/>
            <person name="Grigoriev I.V."/>
            <person name="Archibald J.M."/>
        </authorList>
    </citation>
    <scope>NUCLEOTIDE SEQUENCE</scope>
    <source>
        <strain evidence="2 4">CCMP2712</strain>
    </source>
</reference>
<proteinExistence type="predicted"/>
<feature type="region of interest" description="Disordered" evidence="1">
    <location>
        <begin position="13"/>
        <end position="48"/>
    </location>
</feature>
<evidence type="ECO:0000256" key="1">
    <source>
        <dbReference type="SAM" id="MobiDB-lite"/>
    </source>
</evidence>
<dbReference type="EMBL" id="JH993207">
    <property type="protein sequence ID" value="EKX32172.1"/>
    <property type="molecule type" value="Genomic_DNA"/>
</dbReference>
<dbReference type="EnsemblProtists" id="EKX32172">
    <property type="protein sequence ID" value="EKX32172"/>
    <property type="gene ID" value="GUITHDRAFT_121666"/>
</dbReference>
<organism evidence="2">
    <name type="scientific">Guillardia theta (strain CCMP2712)</name>
    <name type="common">Cryptophyte</name>
    <dbReference type="NCBI Taxonomy" id="905079"/>
    <lineage>
        <taxon>Eukaryota</taxon>
        <taxon>Cryptophyceae</taxon>
        <taxon>Pyrenomonadales</taxon>
        <taxon>Geminigeraceae</taxon>
        <taxon>Guillardia</taxon>
    </lineage>
</organism>
<name>L1I7V1_GUITC</name>
<dbReference type="Proteomes" id="UP000011087">
    <property type="component" value="Unassembled WGS sequence"/>
</dbReference>
<dbReference type="GeneID" id="17288888"/>
<dbReference type="KEGG" id="gtt:GUITHDRAFT_121666"/>
<sequence>MAMLTLAEVNQTRRRRRVAKEKRRRVAKEKRRRVAKEKRRRVAKEKRRRDLKAVLHTILEKAKKRVEEDESLAPLISRVLLELARTFESERSTKHFCMEMKLSSIKAEWFSKATFEMLDRSAATRAEVEQPMMLSEALMIYGSNVAWDILSLTSSINHDYMLLLIYGNRLRWTEFEDIVSLGERAIRRAQEIVRSQRRTQAWDLCYARSLMAMGRCHYVKAAYLADSEEACRWYDSATSLFEQAHQLICQARRLSPPLAHLFSCRSATRSSRLIVPSTSEFAWATGGLVPPSFITSFPSSYLTQRRRFIEDTAEARRRAHGWYLQAFETRRRLLPAGHPQIKRAKAGCDAHAADAEELNESQA</sequence>
<evidence type="ECO:0000313" key="4">
    <source>
        <dbReference type="Proteomes" id="UP000011087"/>
    </source>
</evidence>
<keyword evidence="4" id="KW-1185">Reference proteome</keyword>
<dbReference type="AlphaFoldDB" id="L1I7V1"/>
<dbReference type="RefSeq" id="XP_005819152.1">
    <property type="nucleotide sequence ID" value="XM_005819095.1"/>
</dbReference>
<evidence type="ECO:0000313" key="2">
    <source>
        <dbReference type="EMBL" id="EKX32172.1"/>
    </source>
</evidence>
<dbReference type="HOGENOM" id="CLU_763852_0_0_1"/>
<evidence type="ECO:0000313" key="3">
    <source>
        <dbReference type="EnsemblProtists" id="EKX32172"/>
    </source>
</evidence>
<protein>
    <submittedName>
        <fullName evidence="2 3">Uncharacterized protein</fullName>
    </submittedName>
</protein>